<name>A0A161K6T2_9ZZZZ</name>
<sequence>MVSKFHLTQSLALTVHYSQPVLASVDVFRQFEKLVSMSVE</sequence>
<dbReference type="AlphaFoldDB" id="A0A161K6T2"/>
<accession>A0A161K6T2</accession>
<dbReference type="EMBL" id="CZRL01000129">
    <property type="protein sequence ID" value="CUS55276.1"/>
    <property type="molecule type" value="Genomic_DNA"/>
</dbReference>
<gene>
    <name evidence="1" type="ORF">MGWOODY_XGa2458</name>
</gene>
<organism evidence="1">
    <name type="scientific">hydrothermal vent metagenome</name>
    <dbReference type="NCBI Taxonomy" id="652676"/>
    <lineage>
        <taxon>unclassified sequences</taxon>
        <taxon>metagenomes</taxon>
        <taxon>ecological metagenomes</taxon>
    </lineage>
</organism>
<proteinExistence type="predicted"/>
<evidence type="ECO:0000313" key="1">
    <source>
        <dbReference type="EMBL" id="CUS55276.1"/>
    </source>
</evidence>
<reference evidence="1" key="1">
    <citation type="submission" date="2015-10" db="EMBL/GenBank/DDBJ databases">
        <authorList>
            <person name="Gilbert D.G."/>
        </authorList>
    </citation>
    <scope>NUCLEOTIDE SEQUENCE</scope>
</reference>
<protein>
    <submittedName>
        <fullName evidence="1">Uncharacterized protein</fullName>
    </submittedName>
</protein>